<protein>
    <submittedName>
        <fullName evidence="1">Uncharacterized protein</fullName>
    </submittedName>
</protein>
<reference evidence="1" key="1">
    <citation type="journal article" date="2021" name="Proc. Natl. Acad. Sci. U.S.A.">
        <title>A Catalog of Tens of Thousands of Viruses from Human Metagenomes Reveals Hidden Associations with Chronic Diseases.</title>
        <authorList>
            <person name="Tisza M.J."/>
            <person name="Buck C.B."/>
        </authorList>
    </citation>
    <scope>NUCLEOTIDE SEQUENCE</scope>
    <source>
        <strain evidence="1">CtWb16</strain>
    </source>
</reference>
<dbReference type="EMBL" id="BK032721">
    <property type="protein sequence ID" value="DAF56748.1"/>
    <property type="molecule type" value="Genomic_DNA"/>
</dbReference>
<evidence type="ECO:0000313" key="1">
    <source>
        <dbReference type="EMBL" id="DAF56748.1"/>
    </source>
</evidence>
<name>A0A8S5T064_9CAUD</name>
<proteinExistence type="predicted"/>
<sequence length="291" mass="32712">MTYQITRTNGSQYSQGLIPDSKIINVLDKNSSYLSLIGKLSADYGEDQSNNFFHLVENFANEKFPSDPVVGMLCFRIDSDYNGLYMCVNETSDVESERWKKILSINFDDSGAHQAGDIYYNKEEKKFYVYDDTVGDNGGWVLIGPQNFYNKENISTILESTSDITSSNIQIDIQEESANLVTIKAVAKEKMDKGSNPEFGIRNPETASWIIRLLVESHKLSNGANEVIIVGQPNYETIGKTSGQALNWVIEPTIFDNRLMITVSGVGTDNPLVTPEMDWVEWELDIEIVKV</sequence>
<accession>A0A8S5T064</accession>
<organism evidence="1">
    <name type="scientific">Myoviridae sp. ctWb16</name>
    <dbReference type="NCBI Taxonomy" id="2827690"/>
    <lineage>
        <taxon>Viruses</taxon>
        <taxon>Duplodnaviria</taxon>
        <taxon>Heunggongvirae</taxon>
        <taxon>Uroviricota</taxon>
        <taxon>Caudoviricetes</taxon>
    </lineage>
</organism>